<keyword evidence="1" id="KW-0812">Transmembrane</keyword>
<keyword evidence="3" id="KW-1185">Reference proteome</keyword>
<reference evidence="2 3" key="1">
    <citation type="submission" date="2018-09" db="EMBL/GenBank/DDBJ databases">
        <title>Genomic Encyclopedia of Archaeal and Bacterial Type Strains, Phase II (KMG-II): from individual species to whole genera.</title>
        <authorList>
            <person name="Goeker M."/>
        </authorList>
    </citation>
    <scope>NUCLEOTIDE SEQUENCE [LARGE SCALE GENOMIC DNA]</scope>
    <source>
        <strain evidence="2 3">DSM 17008</strain>
    </source>
</reference>
<sequence>MKSLINENRYIIYTLMLGIYLVNIFLDHNILLYTAGIIAVPVFIISFAAASRLFKILGTFFIGVGMILFIVSGESASQIPIFLTSNMQLLAFLAVLPWMNSVVHAGRFDRKISQLLRANVDDLGKLYARSSITSYLLVCFINLSALPFSQQVLQDNLSAVSKKLRESFVSRTTLRAFAIALAWSPMEIMVAITIDATGVGYVAYLPWLLLCSLLVLAIEMLWGRLEFKKHPYTPANQQIMEESINWKTLIFKIIELFAALSVFLTAVLLIGNWTGLNFILTVTLVLIPFSFCWALVIRRWRTFRIVGWSMWKQRTTNMQNFVVLFLALGLFSSSLNETPVLTVMQTPFEAAAGFPLAILLLIQFTYLGLSMVGVHPIATIGILMEILPPLYETMNPLSIGLVLITGGLATATVGTFGITVTMTAQNTMQNPYKITYRNMPFALLYGGMGTLIAYLLL</sequence>
<feature type="transmembrane region" description="Helical" evidence="1">
    <location>
        <begin position="249"/>
        <end position="270"/>
    </location>
</feature>
<dbReference type="Proteomes" id="UP000285120">
    <property type="component" value="Unassembled WGS sequence"/>
</dbReference>
<accession>A0A419UZL1</accession>
<evidence type="ECO:0000256" key="1">
    <source>
        <dbReference type="SAM" id="Phobius"/>
    </source>
</evidence>
<proteinExistence type="predicted"/>
<evidence type="ECO:0008006" key="4">
    <source>
        <dbReference type="Google" id="ProtNLM"/>
    </source>
</evidence>
<feature type="transmembrane region" description="Helical" evidence="1">
    <location>
        <begin position="10"/>
        <end position="26"/>
    </location>
</feature>
<feature type="transmembrane region" description="Helical" evidence="1">
    <location>
        <begin position="439"/>
        <end position="456"/>
    </location>
</feature>
<feature type="transmembrane region" description="Helical" evidence="1">
    <location>
        <begin position="356"/>
        <end position="384"/>
    </location>
</feature>
<feature type="transmembrane region" description="Helical" evidence="1">
    <location>
        <begin position="204"/>
        <end position="222"/>
    </location>
</feature>
<protein>
    <recommendedName>
        <fullName evidence="4">Citrate transporter-like domain-containing protein</fullName>
    </recommendedName>
</protein>
<name>A0A419UZL1_9BACL</name>
<feature type="transmembrane region" description="Helical" evidence="1">
    <location>
        <begin position="318"/>
        <end position="336"/>
    </location>
</feature>
<keyword evidence="1" id="KW-1133">Transmembrane helix</keyword>
<dbReference type="OrthoDB" id="2960907at2"/>
<evidence type="ECO:0000313" key="3">
    <source>
        <dbReference type="Proteomes" id="UP000285120"/>
    </source>
</evidence>
<keyword evidence="1" id="KW-0472">Membrane</keyword>
<comment type="caution">
    <text evidence="2">The sequence shown here is derived from an EMBL/GenBank/DDBJ whole genome shotgun (WGS) entry which is preliminary data.</text>
</comment>
<gene>
    <name evidence="2" type="ORF">ATL39_2503</name>
</gene>
<feature type="transmembrane region" description="Helical" evidence="1">
    <location>
        <begin position="79"/>
        <end position="103"/>
    </location>
</feature>
<feature type="transmembrane region" description="Helical" evidence="1">
    <location>
        <begin position="276"/>
        <end position="297"/>
    </location>
</feature>
<dbReference type="EMBL" id="RAPK01000010">
    <property type="protein sequence ID" value="RKD71112.1"/>
    <property type="molecule type" value="Genomic_DNA"/>
</dbReference>
<dbReference type="RefSeq" id="WP_120193670.1">
    <property type="nucleotide sequence ID" value="NZ_RAPK01000010.1"/>
</dbReference>
<evidence type="ECO:0000313" key="2">
    <source>
        <dbReference type="EMBL" id="RKD71112.1"/>
    </source>
</evidence>
<feature type="transmembrane region" description="Helical" evidence="1">
    <location>
        <begin position="32"/>
        <end position="49"/>
    </location>
</feature>
<feature type="transmembrane region" description="Helical" evidence="1">
    <location>
        <begin position="56"/>
        <end position="73"/>
    </location>
</feature>
<organism evidence="2 3">
    <name type="scientific">Sinobaca qinghaiensis</name>
    <dbReference type="NCBI Taxonomy" id="342944"/>
    <lineage>
        <taxon>Bacteria</taxon>
        <taxon>Bacillati</taxon>
        <taxon>Bacillota</taxon>
        <taxon>Bacilli</taxon>
        <taxon>Bacillales</taxon>
        <taxon>Sporolactobacillaceae</taxon>
        <taxon>Sinobaca</taxon>
    </lineage>
</organism>
<dbReference type="AlphaFoldDB" id="A0A419UZL1"/>
<feature type="transmembrane region" description="Helical" evidence="1">
    <location>
        <begin position="396"/>
        <end position="419"/>
    </location>
</feature>